<sequence>MKLEFCIALKYLIPRRGRISSAIVSLFSMGIISLVIWLSIVFISVIYGLEQRWLNDLSQLHSPITLLPSETYYDSYFYQIDKHANLSNYTTKTLGEKLFSYPSDPYDPEIDYRLPQHFPKPDLNSTGELKDPVSLTIQAITPYLTHQHAEILEFEEGMGNLYLNTEMHRPLAQTLSHFISYSSKSFYKQKVLPYEEADYSSTMLNALNRSSQGWEEDFRILQERYQGSAILLPQNYKDQGYKIGDVGNLNIYNLETQKEISYTVHVIGFYNPGLSPLGAKTVFIDPELAELIRTRTEGAGINNGFRIFFKNTKNIQLIKTQIQKILKNLEVEDYWEISSIYDYEYFKPILDQLQSDQILFLFVTMIILIVACSNIVTMSILLVNNKKKEIGALKAMGISSKSLKKIFALCGAISGSIGVILGTALAIITLNNLQEIVKFLSYLQGRNAFNPVFFGNHLPNAIHPQAILWLGLGTLILAAISGVFPARKVAKMQVSEILKAD</sequence>
<keyword evidence="10" id="KW-1185">Reference proteome</keyword>
<gene>
    <name evidence="9" type="ordered locus">G5S_0892</name>
</gene>
<dbReference type="Pfam" id="PF02687">
    <property type="entry name" value="FtsX"/>
    <property type="match status" value="1"/>
</dbReference>
<feature type="transmembrane region" description="Helical" evidence="7">
    <location>
        <begin position="358"/>
        <end position="385"/>
    </location>
</feature>
<feature type="transmembrane region" description="Helical" evidence="7">
    <location>
        <begin position="466"/>
        <end position="486"/>
    </location>
</feature>
<dbReference type="EMBL" id="CP002608">
    <property type="protein sequence ID" value="AEB41829.1"/>
    <property type="molecule type" value="Genomic_DNA"/>
</dbReference>
<dbReference type="InterPro" id="IPR051447">
    <property type="entry name" value="Lipoprotein-release_system"/>
</dbReference>
<keyword evidence="4 7" id="KW-0812">Transmembrane</keyword>
<dbReference type="AlphaFoldDB" id="A0AA34RDP9"/>
<evidence type="ECO:0000313" key="10">
    <source>
        <dbReference type="Proteomes" id="UP000008305"/>
    </source>
</evidence>
<dbReference type="PANTHER" id="PTHR30489">
    <property type="entry name" value="LIPOPROTEIN-RELEASING SYSTEM TRANSMEMBRANE PROTEIN LOLE"/>
    <property type="match status" value="1"/>
</dbReference>
<comment type="subcellular location">
    <subcellularLocation>
        <location evidence="1">Cell membrane</location>
        <topology evidence="1">Multi-pass membrane protein</topology>
    </subcellularLocation>
</comment>
<evidence type="ECO:0000256" key="5">
    <source>
        <dbReference type="ARBA" id="ARBA00022989"/>
    </source>
</evidence>
<name>A0AA34RDP9_CHLPE</name>
<dbReference type="GO" id="GO:0098797">
    <property type="term" value="C:plasma membrane protein complex"/>
    <property type="evidence" value="ECO:0007669"/>
    <property type="project" value="TreeGrafter"/>
</dbReference>
<feature type="domain" description="ABC3 transporter permease C-terminal" evidence="8">
    <location>
        <begin position="362"/>
        <end position="493"/>
    </location>
</feature>
<keyword evidence="3" id="KW-1003">Cell membrane</keyword>
<dbReference type="Proteomes" id="UP000008305">
    <property type="component" value="Chromosome"/>
</dbReference>
<evidence type="ECO:0000256" key="2">
    <source>
        <dbReference type="ARBA" id="ARBA00005236"/>
    </source>
</evidence>
<evidence type="ECO:0000313" key="9">
    <source>
        <dbReference type="EMBL" id="AEB41829.1"/>
    </source>
</evidence>
<evidence type="ECO:0000256" key="1">
    <source>
        <dbReference type="ARBA" id="ARBA00004651"/>
    </source>
</evidence>
<keyword evidence="6 7" id="KW-0472">Membrane</keyword>
<proteinExistence type="inferred from homology"/>
<dbReference type="RefSeq" id="WP_013712907.1">
    <property type="nucleotide sequence ID" value="NC_015408.1"/>
</dbReference>
<dbReference type="InterPro" id="IPR003838">
    <property type="entry name" value="ABC3_permease_C"/>
</dbReference>
<evidence type="ECO:0000259" key="8">
    <source>
        <dbReference type="Pfam" id="PF02687"/>
    </source>
</evidence>
<evidence type="ECO:0000256" key="7">
    <source>
        <dbReference type="SAM" id="Phobius"/>
    </source>
</evidence>
<evidence type="ECO:0000256" key="3">
    <source>
        <dbReference type="ARBA" id="ARBA00022475"/>
    </source>
</evidence>
<evidence type="ECO:0000256" key="6">
    <source>
        <dbReference type="ARBA" id="ARBA00023136"/>
    </source>
</evidence>
<evidence type="ECO:0000256" key="4">
    <source>
        <dbReference type="ARBA" id="ARBA00022692"/>
    </source>
</evidence>
<dbReference type="KEGG" id="cpm:G5S_0892"/>
<reference evidence="9 10" key="1">
    <citation type="journal article" date="2011" name="J. Bacteriol.">
        <title>Genome sequence of the obligate intracellular animal pathogen Chlamydia pecorum E58.</title>
        <authorList>
            <person name="Mojica S."/>
            <person name="Huot Creasy H."/>
            <person name="Daugherty S."/>
            <person name="Read T.D."/>
            <person name="Kim T."/>
            <person name="Kaltenboeck B."/>
            <person name="Bavoil P."/>
            <person name="Myers G.S."/>
        </authorList>
    </citation>
    <scope>NUCLEOTIDE SEQUENCE [LARGE SCALE GENOMIC DNA]</scope>
    <source>
        <strain evidence="9 10">E58</strain>
    </source>
</reference>
<protein>
    <submittedName>
        <fullName evidence="9">Permease, putative domain protein</fullName>
    </submittedName>
</protein>
<feature type="transmembrane region" description="Helical" evidence="7">
    <location>
        <begin position="21"/>
        <end position="49"/>
    </location>
</feature>
<feature type="transmembrane region" description="Helical" evidence="7">
    <location>
        <begin position="406"/>
        <end position="430"/>
    </location>
</feature>
<comment type="similarity">
    <text evidence="2">Belongs to the ABC-4 integral membrane protein family. LolC/E subfamily.</text>
</comment>
<organism evidence="9 10">
    <name type="scientific">Chlamydia pecorum (strain ATCC VR-628 / DSM 29919 / E58)</name>
    <name type="common">Chlamydophila pecorum</name>
    <dbReference type="NCBI Taxonomy" id="331635"/>
    <lineage>
        <taxon>Bacteria</taxon>
        <taxon>Pseudomonadati</taxon>
        <taxon>Chlamydiota</taxon>
        <taxon>Chlamydiia</taxon>
        <taxon>Chlamydiales</taxon>
        <taxon>Chlamydiaceae</taxon>
        <taxon>Chlamydia/Chlamydophila group</taxon>
        <taxon>Chlamydia</taxon>
    </lineage>
</organism>
<dbReference type="PANTHER" id="PTHR30489:SF0">
    <property type="entry name" value="LIPOPROTEIN-RELEASING SYSTEM TRANSMEMBRANE PROTEIN LOLE"/>
    <property type="match status" value="1"/>
</dbReference>
<accession>A0AA34RDP9</accession>
<keyword evidence="5 7" id="KW-1133">Transmembrane helix</keyword>
<dbReference type="GO" id="GO:0044874">
    <property type="term" value="P:lipoprotein localization to outer membrane"/>
    <property type="evidence" value="ECO:0007669"/>
    <property type="project" value="TreeGrafter"/>
</dbReference>